<evidence type="ECO:0000256" key="2">
    <source>
        <dbReference type="ARBA" id="ARBA00023043"/>
    </source>
</evidence>
<keyword evidence="1" id="KW-0677">Repeat</keyword>
<dbReference type="Pfam" id="PF00023">
    <property type="entry name" value="Ank"/>
    <property type="match status" value="1"/>
</dbReference>
<feature type="non-terminal residue" evidence="4">
    <location>
        <position position="1"/>
    </location>
</feature>
<dbReference type="EMBL" id="ML986588">
    <property type="protein sequence ID" value="KAF2268003.1"/>
    <property type="molecule type" value="Genomic_DNA"/>
</dbReference>
<dbReference type="SUPFAM" id="SSF48403">
    <property type="entry name" value="Ankyrin repeat"/>
    <property type="match status" value="1"/>
</dbReference>
<name>A0A9P4N6W4_9PLEO</name>
<dbReference type="PANTHER" id="PTHR24171:SF10">
    <property type="entry name" value="ANKYRIN REPEAT DOMAIN-CONTAINING PROTEIN 29-LIKE"/>
    <property type="match status" value="1"/>
</dbReference>
<reference evidence="5" key="1">
    <citation type="journal article" date="2020" name="Stud. Mycol.">
        <title>101 Dothideomycetes genomes: A test case for predicting lifestyles and emergence of pathogens.</title>
        <authorList>
            <person name="Haridas S."/>
            <person name="Albert R."/>
            <person name="Binder M."/>
            <person name="Bloem J."/>
            <person name="LaButti K."/>
            <person name="Salamov A."/>
            <person name="Andreopoulos B."/>
            <person name="Baker S."/>
            <person name="Barry K."/>
            <person name="Bills G."/>
            <person name="Bluhm B."/>
            <person name="Cannon C."/>
            <person name="Castanera R."/>
            <person name="Culley D."/>
            <person name="Daum C."/>
            <person name="Ezra D."/>
            <person name="Gonzalez J."/>
            <person name="Henrissat B."/>
            <person name="Kuo A."/>
            <person name="Liang C."/>
            <person name="Lipzen A."/>
            <person name="Lutzoni F."/>
            <person name="Magnuson J."/>
            <person name="Mondo S."/>
            <person name="Nolan M."/>
            <person name="Ohm R."/>
            <person name="Pangilinan J."/>
            <person name="Park H.-J."/>
            <person name="Ramirez L."/>
            <person name="Alfaro M."/>
            <person name="Sun H."/>
            <person name="Tritt A."/>
            <person name="Yoshinaga Y."/>
            <person name="Zwiers L.-H."/>
            <person name="Turgeon B."/>
            <person name="Goodwin S."/>
            <person name="Spatafora J."/>
            <person name="Crous P."/>
            <person name="Grigoriev I."/>
        </authorList>
    </citation>
    <scope>NUCLEOTIDE SEQUENCE [LARGE SCALE GENOMIC DNA]</scope>
    <source>
        <strain evidence="5">CBS 304.66</strain>
    </source>
</reference>
<accession>A0A9P4N6W4</accession>
<dbReference type="InterPro" id="IPR036770">
    <property type="entry name" value="Ankyrin_rpt-contain_sf"/>
</dbReference>
<proteinExistence type="predicted"/>
<feature type="repeat" description="ANK" evidence="3">
    <location>
        <begin position="37"/>
        <end position="69"/>
    </location>
</feature>
<feature type="non-terminal residue" evidence="4">
    <location>
        <position position="95"/>
    </location>
</feature>
<dbReference type="PRINTS" id="PR01415">
    <property type="entry name" value="ANKYRIN"/>
</dbReference>
<dbReference type="Gene3D" id="1.25.40.20">
    <property type="entry name" value="Ankyrin repeat-containing domain"/>
    <property type="match status" value="1"/>
</dbReference>
<gene>
    <name evidence="4" type="ORF">CC78DRAFT_435817</name>
</gene>
<dbReference type="Proteomes" id="UP000800093">
    <property type="component" value="Unassembled WGS sequence"/>
</dbReference>
<dbReference type="SMART" id="SM00248">
    <property type="entry name" value="ANK"/>
    <property type="match status" value="3"/>
</dbReference>
<dbReference type="InterPro" id="IPR002110">
    <property type="entry name" value="Ankyrin_rpt"/>
</dbReference>
<dbReference type="PROSITE" id="PS50088">
    <property type="entry name" value="ANK_REPEAT"/>
    <property type="match status" value="2"/>
</dbReference>
<dbReference type="PANTHER" id="PTHR24171">
    <property type="entry name" value="ANKYRIN REPEAT DOMAIN-CONTAINING PROTEIN 39-RELATED"/>
    <property type="match status" value="1"/>
</dbReference>
<feature type="repeat" description="ANK" evidence="3">
    <location>
        <begin position="70"/>
        <end position="95"/>
    </location>
</feature>
<keyword evidence="5" id="KW-1185">Reference proteome</keyword>
<dbReference type="Pfam" id="PF12796">
    <property type="entry name" value="Ank_2"/>
    <property type="match status" value="1"/>
</dbReference>
<sequence length="95" mass="10035">KGSLKTALHIAANAGKTSILQFILSQWQFDIRSKSDMVNASLHLAVEKGYPGTVQMLLDGGADVNAQGGRYGNALQAASSEGHEQIVRLLVDKGA</sequence>
<dbReference type="AlphaFoldDB" id="A0A9P4N6W4"/>
<evidence type="ECO:0000313" key="4">
    <source>
        <dbReference type="EMBL" id="KAF2268003.1"/>
    </source>
</evidence>
<dbReference type="OrthoDB" id="4772757at2759"/>
<evidence type="ECO:0000256" key="1">
    <source>
        <dbReference type="ARBA" id="ARBA00022737"/>
    </source>
</evidence>
<evidence type="ECO:0000256" key="3">
    <source>
        <dbReference type="PROSITE-ProRule" id="PRU00023"/>
    </source>
</evidence>
<dbReference type="PROSITE" id="PS50297">
    <property type="entry name" value="ANK_REP_REGION"/>
    <property type="match status" value="2"/>
</dbReference>
<organism evidence="4 5">
    <name type="scientific">Lojkania enalia</name>
    <dbReference type="NCBI Taxonomy" id="147567"/>
    <lineage>
        <taxon>Eukaryota</taxon>
        <taxon>Fungi</taxon>
        <taxon>Dikarya</taxon>
        <taxon>Ascomycota</taxon>
        <taxon>Pezizomycotina</taxon>
        <taxon>Dothideomycetes</taxon>
        <taxon>Pleosporomycetidae</taxon>
        <taxon>Pleosporales</taxon>
        <taxon>Pleosporales incertae sedis</taxon>
        <taxon>Lojkania</taxon>
    </lineage>
</organism>
<comment type="caution">
    <text evidence="4">The sequence shown here is derived from an EMBL/GenBank/DDBJ whole genome shotgun (WGS) entry which is preliminary data.</text>
</comment>
<evidence type="ECO:0000313" key="5">
    <source>
        <dbReference type="Proteomes" id="UP000800093"/>
    </source>
</evidence>
<keyword evidence="2 3" id="KW-0040">ANK repeat</keyword>
<protein>
    <submittedName>
        <fullName evidence="4">Ankyrin</fullName>
    </submittedName>
</protein>